<proteinExistence type="predicted"/>
<reference evidence="1 2" key="1">
    <citation type="submission" date="2020-12" db="EMBL/GenBank/DDBJ databases">
        <title>Draft genome sequence of furan degrading bacterial strain FUR100.</title>
        <authorList>
            <person name="Woiski C."/>
        </authorList>
    </citation>
    <scope>NUCLEOTIDE SEQUENCE [LARGE SCALE GENOMIC DNA]</scope>
    <source>
        <strain evidence="1 2">FUR100</strain>
    </source>
</reference>
<dbReference type="Proteomes" id="UP000627573">
    <property type="component" value="Unassembled WGS sequence"/>
</dbReference>
<dbReference type="AlphaFoldDB" id="A0A401N7Q7"/>
<comment type="caution">
    <text evidence="1">The sequence shown here is derived from an EMBL/GenBank/DDBJ whole genome shotgun (WGS) entry which is preliminary data.</text>
</comment>
<dbReference type="RefSeq" id="WP_019748857.1">
    <property type="nucleotide sequence ID" value="NZ_BHXB01000001.1"/>
</dbReference>
<name>A0A401N7Q7_RHOER</name>
<sequence length="227" mass="23251">MTPRGLTPALAVVAVVVGVAAVVGVGFANPVPTPPITTDTLGPDSGEAVPGYLERARDSVASVDGPVWALVSFTKALTVDEVITSTSSVQVPGAEVSGVRVSRVMFRVPIERVQTPLMSVPVPDNDEAVRRSPGVAATRLISLGGDTDRQQQVALASAKQLSAGCACAVGVLVRATPEGLEAIEHDSNVRAVEALPSDASPWLAAVRPLLPEYVDVVAPGPDDGPVP</sequence>
<protein>
    <submittedName>
        <fullName evidence="1">Uncharacterized protein</fullName>
    </submittedName>
</protein>
<keyword evidence="2" id="KW-1185">Reference proteome</keyword>
<organism evidence="1 2">
    <name type="scientific">Rhodococcus erythropolis</name>
    <name type="common">Arthrobacter picolinophilus</name>
    <dbReference type="NCBI Taxonomy" id="1833"/>
    <lineage>
        <taxon>Bacteria</taxon>
        <taxon>Bacillati</taxon>
        <taxon>Actinomycetota</taxon>
        <taxon>Actinomycetes</taxon>
        <taxon>Mycobacteriales</taxon>
        <taxon>Nocardiaceae</taxon>
        <taxon>Rhodococcus</taxon>
        <taxon>Rhodococcus erythropolis group</taxon>
    </lineage>
</organism>
<accession>A0A401N7Q7</accession>
<evidence type="ECO:0000313" key="1">
    <source>
        <dbReference type="EMBL" id="MBH5147351.1"/>
    </source>
</evidence>
<dbReference type="EMBL" id="JAECSB010000099">
    <property type="protein sequence ID" value="MBH5147351.1"/>
    <property type="molecule type" value="Genomic_DNA"/>
</dbReference>
<gene>
    <name evidence="1" type="ORF">I3517_32600</name>
</gene>
<evidence type="ECO:0000313" key="2">
    <source>
        <dbReference type="Proteomes" id="UP000627573"/>
    </source>
</evidence>